<organism evidence="2">
    <name type="scientific">Myoviridae sp. ctpKu3</name>
    <dbReference type="NCBI Taxonomy" id="2825175"/>
    <lineage>
        <taxon>Viruses</taxon>
        <taxon>Duplodnaviria</taxon>
        <taxon>Heunggongvirae</taxon>
        <taxon>Uroviricota</taxon>
        <taxon>Caudoviricetes</taxon>
    </lineage>
</organism>
<feature type="transmembrane region" description="Helical" evidence="1">
    <location>
        <begin position="29"/>
        <end position="46"/>
    </location>
</feature>
<evidence type="ECO:0000313" key="2">
    <source>
        <dbReference type="EMBL" id="DAF98610.1"/>
    </source>
</evidence>
<keyword evidence="1" id="KW-1133">Transmembrane helix</keyword>
<keyword evidence="1" id="KW-0812">Transmembrane</keyword>
<sequence length="50" mass="5271">MRTVILDLLGLTGFGLMSYGVYLKYGADIALIGSGALLLLLTILASRGKQ</sequence>
<accession>A0A8S5UW40</accession>
<keyword evidence="1" id="KW-0472">Membrane</keyword>
<proteinExistence type="predicted"/>
<dbReference type="EMBL" id="BK016151">
    <property type="protein sequence ID" value="DAF98610.1"/>
    <property type="molecule type" value="Genomic_DNA"/>
</dbReference>
<evidence type="ECO:0000256" key="1">
    <source>
        <dbReference type="SAM" id="Phobius"/>
    </source>
</evidence>
<reference evidence="2" key="1">
    <citation type="journal article" date="2021" name="Proc. Natl. Acad. Sci. U.S.A.">
        <title>A Catalog of Tens of Thousands of Viruses from Human Metagenomes Reveals Hidden Associations with Chronic Diseases.</title>
        <authorList>
            <person name="Tisza M.J."/>
            <person name="Buck C.B."/>
        </authorList>
    </citation>
    <scope>NUCLEOTIDE SEQUENCE</scope>
    <source>
        <strain evidence="2">CtpKu3</strain>
    </source>
</reference>
<name>A0A8S5UW40_9CAUD</name>
<protein>
    <submittedName>
        <fullName evidence="2">Uncharacterized protein</fullName>
    </submittedName>
</protein>